<keyword evidence="5 6" id="KW-0804">Transcription</keyword>
<dbReference type="RefSeq" id="WP_090925823.1">
    <property type="nucleotide sequence ID" value="NZ_FOTY01000003.1"/>
</dbReference>
<dbReference type="GO" id="GO:0003723">
    <property type="term" value="F:RNA binding"/>
    <property type="evidence" value="ECO:0007669"/>
    <property type="project" value="UniProtKB-UniRule"/>
</dbReference>
<comment type="similarity">
    <text evidence="1 6">Belongs to the NusB family.</text>
</comment>
<dbReference type="InterPro" id="IPR006027">
    <property type="entry name" value="NusB_RsmB_TIM44"/>
</dbReference>
<dbReference type="GO" id="GO:0005829">
    <property type="term" value="C:cytosol"/>
    <property type="evidence" value="ECO:0007669"/>
    <property type="project" value="TreeGrafter"/>
</dbReference>
<reference evidence="8 9" key="1">
    <citation type="submission" date="2016-10" db="EMBL/GenBank/DDBJ databases">
        <authorList>
            <person name="de Groot N.N."/>
        </authorList>
    </citation>
    <scope>NUCLEOTIDE SEQUENCE [LARGE SCALE GENOMIC DNA]</scope>
    <source>
        <strain evidence="8 9">CGMCC 1.6134</strain>
    </source>
</reference>
<dbReference type="HAMAP" id="MF_00073">
    <property type="entry name" value="NusB"/>
    <property type="match status" value="1"/>
</dbReference>
<dbReference type="InterPro" id="IPR011605">
    <property type="entry name" value="NusB_fam"/>
</dbReference>
<keyword evidence="3 6" id="KW-0694">RNA-binding</keyword>
<evidence type="ECO:0000256" key="2">
    <source>
        <dbReference type="ARBA" id="ARBA00022814"/>
    </source>
</evidence>
<evidence type="ECO:0000256" key="5">
    <source>
        <dbReference type="ARBA" id="ARBA00023163"/>
    </source>
</evidence>
<evidence type="ECO:0000259" key="7">
    <source>
        <dbReference type="Pfam" id="PF01029"/>
    </source>
</evidence>
<dbReference type="SUPFAM" id="SSF48013">
    <property type="entry name" value="NusB-like"/>
    <property type="match status" value="1"/>
</dbReference>
<organism evidence="8 9">
    <name type="scientific">Salibacterium qingdaonense</name>
    <dbReference type="NCBI Taxonomy" id="266892"/>
    <lineage>
        <taxon>Bacteria</taxon>
        <taxon>Bacillati</taxon>
        <taxon>Bacillota</taxon>
        <taxon>Bacilli</taxon>
        <taxon>Bacillales</taxon>
        <taxon>Bacillaceae</taxon>
    </lineage>
</organism>
<dbReference type="PANTHER" id="PTHR11078:SF3">
    <property type="entry name" value="ANTITERMINATION NUSB DOMAIN-CONTAINING PROTEIN"/>
    <property type="match status" value="1"/>
</dbReference>
<dbReference type="PANTHER" id="PTHR11078">
    <property type="entry name" value="N UTILIZATION SUBSTANCE PROTEIN B-RELATED"/>
    <property type="match status" value="1"/>
</dbReference>
<dbReference type="GO" id="GO:0031564">
    <property type="term" value="P:transcription antitermination"/>
    <property type="evidence" value="ECO:0007669"/>
    <property type="project" value="UniProtKB-KW"/>
</dbReference>
<name>A0A1I4JQ88_9BACI</name>
<keyword evidence="4 6" id="KW-0805">Transcription regulation</keyword>
<evidence type="ECO:0000256" key="4">
    <source>
        <dbReference type="ARBA" id="ARBA00023015"/>
    </source>
</evidence>
<sequence length="131" mass="14907">MNRRLARLRAVQVLFQIDLTNAEWKQALDNTLEDDETADDYLLEVLQGTLQHKTAIDETIKEHLEHWTLDRVGNVDRAVLREGVHEMKYMDDIPLHVSVNEAVEIAKAFGGEESGKFVNGVLSSILKSYES</sequence>
<comment type="function">
    <text evidence="6">Involved in transcription antitermination. Required for transcription of ribosomal RNA (rRNA) genes. Binds specifically to the boxA antiterminator sequence of the ribosomal RNA (rrn) operons.</text>
</comment>
<dbReference type="NCBIfam" id="TIGR01951">
    <property type="entry name" value="nusB"/>
    <property type="match status" value="1"/>
</dbReference>
<evidence type="ECO:0000256" key="3">
    <source>
        <dbReference type="ARBA" id="ARBA00022884"/>
    </source>
</evidence>
<dbReference type="InterPro" id="IPR035926">
    <property type="entry name" value="NusB-like_sf"/>
</dbReference>
<protein>
    <recommendedName>
        <fullName evidence="6">Transcription antitermination protein NusB</fullName>
    </recommendedName>
    <alternativeName>
        <fullName evidence="6">Antitermination factor NusB</fullName>
    </alternativeName>
</protein>
<dbReference type="Gene3D" id="1.10.940.10">
    <property type="entry name" value="NusB-like"/>
    <property type="match status" value="1"/>
</dbReference>
<evidence type="ECO:0000313" key="8">
    <source>
        <dbReference type="EMBL" id="SFL68387.1"/>
    </source>
</evidence>
<accession>A0A1I4JQ88</accession>
<dbReference type="GO" id="GO:0006353">
    <property type="term" value="P:DNA-templated transcription termination"/>
    <property type="evidence" value="ECO:0007669"/>
    <property type="project" value="UniProtKB-UniRule"/>
</dbReference>
<evidence type="ECO:0000256" key="6">
    <source>
        <dbReference type="HAMAP-Rule" id="MF_00073"/>
    </source>
</evidence>
<gene>
    <name evidence="6" type="primary">nusB</name>
    <name evidence="8" type="ORF">SAMN04488054_103277</name>
</gene>
<evidence type="ECO:0000256" key="1">
    <source>
        <dbReference type="ARBA" id="ARBA00005952"/>
    </source>
</evidence>
<dbReference type="Pfam" id="PF01029">
    <property type="entry name" value="NusB"/>
    <property type="match status" value="1"/>
</dbReference>
<proteinExistence type="inferred from homology"/>
<evidence type="ECO:0000313" key="9">
    <source>
        <dbReference type="Proteomes" id="UP000199668"/>
    </source>
</evidence>
<dbReference type="STRING" id="266892.SAMN04488054_103277"/>
<keyword evidence="9" id="KW-1185">Reference proteome</keyword>
<feature type="domain" description="NusB/RsmB/TIM44" evidence="7">
    <location>
        <begin position="6"/>
        <end position="127"/>
    </location>
</feature>
<dbReference type="OrthoDB" id="9811381at2"/>
<dbReference type="AlphaFoldDB" id="A0A1I4JQ88"/>
<keyword evidence="2 6" id="KW-0889">Transcription antitermination</keyword>
<dbReference type="Proteomes" id="UP000199668">
    <property type="component" value="Unassembled WGS sequence"/>
</dbReference>
<dbReference type="EMBL" id="FOTY01000003">
    <property type="protein sequence ID" value="SFL68387.1"/>
    <property type="molecule type" value="Genomic_DNA"/>
</dbReference>